<dbReference type="AlphaFoldDB" id="A0A9E5DK98"/>
<keyword evidence="4" id="KW-1185">Reference proteome</keyword>
<evidence type="ECO:0000259" key="1">
    <source>
        <dbReference type="Pfam" id="PF00561"/>
    </source>
</evidence>
<feature type="domain" description="AB hydrolase-1" evidence="1">
    <location>
        <begin position="16"/>
        <end position="111"/>
    </location>
</feature>
<dbReference type="EMBL" id="JAPVER010000018">
    <property type="protein sequence ID" value="MCZ3364530.1"/>
    <property type="molecule type" value="Genomic_DNA"/>
</dbReference>
<dbReference type="PANTHER" id="PTHR43798">
    <property type="entry name" value="MONOACYLGLYCEROL LIPASE"/>
    <property type="match status" value="1"/>
</dbReference>
<dbReference type="RefSeq" id="WP_048081310.1">
    <property type="nucleotide sequence ID" value="NZ_JAPVER010000018.1"/>
</dbReference>
<name>A0A9E5DK98_9EURY</name>
<evidence type="ECO:0000313" key="2">
    <source>
        <dbReference type="EMBL" id="MCZ3364530.1"/>
    </source>
</evidence>
<evidence type="ECO:0000313" key="4">
    <source>
        <dbReference type="Proteomes" id="UP001068021"/>
    </source>
</evidence>
<reference evidence="3" key="1">
    <citation type="submission" date="2022-12" db="EMBL/GenBank/DDBJ databases">
        <title>Reclassification of two methanogenic archaea species isolated from the Kolyma lowland permafrost.</title>
        <authorList>
            <person name="Trubitsyn V.E."/>
            <person name="Rivkina E.M."/>
            <person name="Shcherbakova V.A."/>
        </authorList>
    </citation>
    <scope>NUCLEOTIDE SEQUENCE</scope>
    <source>
        <strain evidence="2">M2</strain>
        <strain evidence="3">MK4</strain>
    </source>
</reference>
<sequence length="255" mass="29109">MELFFKETGRENKESIVFIHGGGLSGWMWDKQLEGFTDYHCLVPDLPEHGKSRHVAPLTIETAAEQIIELIKDRAHNGKAHIIGISIGGQLVIQILGRAPEVVDHAMASGAVVRPYYGRFALTMMPLNIIFRPFLKSDFILKKFLENAKIPLEYSENYRKDIMEFNTYGLTKRMLNENAAFRIPKGLCKVENSVLITMGETEWEIVHESAEDLNKCLAHSQIFKAPGLYHLWNLQSPELFNKTVRAWINNKDLPD</sequence>
<dbReference type="InterPro" id="IPR050266">
    <property type="entry name" value="AB_hydrolase_sf"/>
</dbReference>
<organism evidence="3">
    <name type="scientific">Methanobacterium veterum</name>
    <dbReference type="NCBI Taxonomy" id="408577"/>
    <lineage>
        <taxon>Archaea</taxon>
        <taxon>Methanobacteriati</taxon>
        <taxon>Methanobacteriota</taxon>
        <taxon>Methanomada group</taxon>
        <taxon>Methanobacteria</taxon>
        <taxon>Methanobacteriales</taxon>
        <taxon>Methanobacteriaceae</taxon>
        <taxon>Methanobacterium</taxon>
    </lineage>
</organism>
<evidence type="ECO:0000313" key="3">
    <source>
        <dbReference type="EMBL" id="MCZ3372284.1"/>
    </source>
</evidence>
<keyword evidence="3" id="KW-0378">Hydrolase</keyword>
<dbReference type="Gene3D" id="3.40.50.1820">
    <property type="entry name" value="alpha/beta hydrolase"/>
    <property type="match status" value="1"/>
</dbReference>
<accession>A0A9E5DK98</accession>
<proteinExistence type="predicted"/>
<gene>
    <name evidence="3" type="ORF">O3H35_06535</name>
    <name evidence="2" type="ORF">O3H54_01420</name>
</gene>
<dbReference type="SUPFAM" id="SSF53474">
    <property type="entry name" value="alpha/beta-Hydrolases"/>
    <property type="match status" value="1"/>
</dbReference>
<dbReference type="EMBL" id="JAPVES010000030">
    <property type="protein sequence ID" value="MCZ3372284.1"/>
    <property type="molecule type" value="Genomic_DNA"/>
</dbReference>
<dbReference type="GO" id="GO:0016787">
    <property type="term" value="F:hydrolase activity"/>
    <property type="evidence" value="ECO:0007669"/>
    <property type="project" value="UniProtKB-KW"/>
</dbReference>
<dbReference type="Proteomes" id="UP001074446">
    <property type="component" value="Unassembled WGS sequence"/>
</dbReference>
<comment type="caution">
    <text evidence="3">The sequence shown here is derived from an EMBL/GenBank/DDBJ whole genome shotgun (WGS) entry which is preliminary data.</text>
</comment>
<dbReference type="Proteomes" id="UP001068021">
    <property type="component" value="Unassembled WGS sequence"/>
</dbReference>
<dbReference type="InterPro" id="IPR000073">
    <property type="entry name" value="AB_hydrolase_1"/>
</dbReference>
<protein>
    <submittedName>
        <fullName evidence="3">Alpha/beta hydrolase</fullName>
    </submittedName>
</protein>
<dbReference type="InterPro" id="IPR029058">
    <property type="entry name" value="AB_hydrolase_fold"/>
</dbReference>
<dbReference type="Pfam" id="PF00561">
    <property type="entry name" value="Abhydrolase_1"/>
    <property type="match status" value="1"/>
</dbReference>